<dbReference type="SUPFAM" id="SSF53474">
    <property type="entry name" value="alpha/beta-Hydrolases"/>
    <property type="match status" value="1"/>
</dbReference>
<dbReference type="InterPro" id="IPR000639">
    <property type="entry name" value="Epox_hydrolase-like"/>
</dbReference>
<dbReference type="PIRSF" id="PIRSF001112">
    <property type="entry name" value="Epoxide_hydrolase"/>
    <property type="match status" value="1"/>
</dbReference>
<comment type="caution">
    <text evidence="5">The sequence shown here is derived from an EMBL/GenBank/DDBJ whole genome shotgun (WGS) entry which is preliminary data.</text>
</comment>
<evidence type="ECO:0000313" key="5">
    <source>
        <dbReference type="EMBL" id="MCY1139409.1"/>
    </source>
</evidence>
<dbReference type="PANTHER" id="PTHR21661:SF35">
    <property type="entry name" value="EPOXIDE HYDROLASE"/>
    <property type="match status" value="1"/>
</dbReference>
<name>A0ABT4AYX7_9ACTN</name>
<evidence type="ECO:0000256" key="3">
    <source>
        <dbReference type="ARBA" id="ARBA00022801"/>
    </source>
</evidence>
<dbReference type="InterPro" id="IPR010497">
    <property type="entry name" value="Epoxide_hydro_N"/>
</dbReference>
<accession>A0ABT4AYX7</accession>
<dbReference type="PRINTS" id="PR00412">
    <property type="entry name" value="EPOXHYDRLASE"/>
</dbReference>
<reference evidence="5" key="1">
    <citation type="submission" date="2022-11" db="EMBL/GenBank/DDBJ databases">
        <authorList>
            <person name="Somphong A."/>
            <person name="Phongsopitanun W."/>
        </authorList>
    </citation>
    <scope>NUCLEOTIDE SEQUENCE</scope>
    <source>
        <strain evidence="5">Pm04-4</strain>
    </source>
</reference>
<dbReference type="InterPro" id="IPR029058">
    <property type="entry name" value="AB_hydrolase_fold"/>
</dbReference>
<dbReference type="EMBL" id="JAPNTZ010000005">
    <property type="protein sequence ID" value="MCY1139409.1"/>
    <property type="molecule type" value="Genomic_DNA"/>
</dbReference>
<keyword evidence="6" id="KW-1185">Reference proteome</keyword>
<dbReference type="GO" id="GO:0016787">
    <property type="term" value="F:hydrolase activity"/>
    <property type="evidence" value="ECO:0007669"/>
    <property type="project" value="UniProtKB-KW"/>
</dbReference>
<sequence length="367" mass="40865">MTDIRSFRIDVSDDELADLRDRLARTRWADQLPGPDWERGVPTAFLRELADYWATKYDWRAAEAGLNAYPQFVTEVGGQTIHFLHVRSGRPGALPLVLLHGWPGSVAEFLDVIEPLTGGDEPFDLVIPSLPGFGFSAPLAGPGWDSRRMATAIAELMGRLGYDRYGAQGGDFGAFVAPDLGRVDAEHVVGVHVNAATVGFIPFGDVDLDSLEDFERVRYERMQKFQSDGNGYFQIQATRPQTLAHALTDSPVGQLAWIAEKFQEWSHGGFPDRDRVLTDVSLYWFTRTAGSAANLYYESMHGGNWPTKSSVPTGVANFAEDVAIRRFADQTNTIVHWSEFDRGGHFAAIEAPDLLVQDVREFFRPLR</sequence>
<dbReference type="Gene3D" id="3.40.50.1820">
    <property type="entry name" value="alpha/beta hydrolase"/>
    <property type="match status" value="1"/>
</dbReference>
<feature type="domain" description="Epoxide hydrolase N-terminal" evidence="4">
    <location>
        <begin position="4"/>
        <end position="109"/>
    </location>
</feature>
<dbReference type="Proteomes" id="UP001151002">
    <property type="component" value="Unassembled WGS sequence"/>
</dbReference>
<dbReference type="InterPro" id="IPR016292">
    <property type="entry name" value="Epoxide_hydrolase"/>
</dbReference>
<evidence type="ECO:0000259" key="4">
    <source>
        <dbReference type="Pfam" id="PF06441"/>
    </source>
</evidence>
<protein>
    <submittedName>
        <fullName evidence="5">Epoxide hydrolase</fullName>
    </submittedName>
</protein>
<gene>
    <name evidence="5" type="ORF">OWR29_15525</name>
</gene>
<evidence type="ECO:0000256" key="1">
    <source>
        <dbReference type="ARBA" id="ARBA00010088"/>
    </source>
</evidence>
<comment type="similarity">
    <text evidence="1">Belongs to the peptidase S33 family.</text>
</comment>
<organism evidence="5 6">
    <name type="scientific">Paractinoplanes pyxinae</name>
    <dbReference type="NCBI Taxonomy" id="2997416"/>
    <lineage>
        <taxon>Bacteria</taxon>
        <taxon>Bacillati</taxon>
        <taxon>Actinomycetota</taxon>
        <taxon>Actinomycetes</taxon>
        <taxon>Micromonosporales</taxon>
        <taxon>Micromonosporaceae</taxon>
        <taxon>Paractinoplanes</taxon>
    </lineage>
</organism>
<keyword evidence="2" id="KW-0058">Aromatic hydrocarbons catabolism</keyword>
<evidence type="ECO:0000313" key="6">
    <source>
        <dbReference type="Proteomes" id="UP001151002"/>
    </source>
</evidence>
<evidence type="ECO:0000256" key="2">
    <source>
        <dbReference type="ARBA" id="ARBA00022797"/>
    </source>
</evidence>
<dbReference type="Pfam" id="PF06441">
    <property type="entry name" value="EHN"/>
    <property type="match status" value="1"/>
</dbReference>
<dbReference type="RefSeq" id="WP_267563528.1">
    <property type="nucleotide sequence ID" value="NZ_JAPNTZ010000005.1"/>
</dbReference>
<keyword evidence="3 5" id="KW-0378">Hydrolase</keyword>
<dbReference type="PANTHER" id="PTHR21661">
    <property type="entry name" value="EPOXIDE HYDROLASE 1-RELATED"/>
    <property type="match status" value="1"/>
</dbReference>
<proteinExistence type="inferred from homology"/>